<comment type="caution">
    <text evidence="3">The sequence shown here is derived from an EMBL/GenBank/DDBJ whole genome shotgun (WGS) entry which is preliminary data.</text>
</comment>
<dbReference type="Proteomes" id="UP000737171">
    <property type="component" value="Unassembled WGS sequence"/>
</dbReference>
<feature type="region of interest" description="Disordered" evidence="1">
    <location>
        <begin position="288"/>
        <end position="314"/>
    </location>
</feature>
<dbReference type="InterPro" id="IPR025493">
    <property type="entry name" value="DUF4384"/>
</dbReference>
<feature type="domain" description="DUF4384" evidence="2">
    <location>
        <begin position="328"/>
        <end position="404"/>
    </location>
</feature>
<evidence type="ECO:0000313" key="3">
    <source>
        <dbReference type="EMBL" id="NRF67265.1"/>
    </source>
</evidence>
<evidence type="ECO:0000256" key="1">
    <source>
        <dbReference type="SAM" id="MobiDB-lite"/>
    </source>
</evidence>
<dbReference type="Pfam" id="PF14326">
    <property type="entry name" value="DUF4384"/>
    <property type="match status" value="1"/>
</dbReference>
<gene>
    <name evidence="3" type="ORF">HLB44_09745</name>
</gene>
<proteinExistence type="predicted"/>
<sequence>MPGVLALLCTGMSSVKAAESAAPQRLMSDVPALRRCVDHLLADYGVRDLAVQVGEIDERAARGAGGTRELMLAAAADISARSRAVRLLATPREAGAALAPVALRGSLRRAETGAGAESFSLDLSLQATDDQSLLPGSASRHSVALAAGQAELVKFGTRLSLPASGAEGPATALRLLADVAAIELVGRLAKVPYWSCFGAGLAEPAVAAEVQDWYDTMATRPSQLIAWFQQQLRMRRIYDGPADGEVSAALKDAVGRYRERLGLSREPKLSIDFFHAYLATDHRALGEPLPAREPASTPPPQKPQQVPPQTAPQTPLEVRIATPNAGGFNRGEAVRLSVRPNRDAHVYCFLQDEQRQITRFFPNRFQRDSRVSAQAGVQLPGAMRFEITMNPRGTPEMVTCFGTERDVLAALPGELSGADFAALPLSSFEQLRQAFAAVTNGTLAQESFLIRARR</sequence>
<accession>A0ABX2EF59</accession>
<dbReference type="EMBL" id="JABRWJ010000003">
    <property type="protein sequence ID" value="NRF67265.1"/>
    <property type="molecule type" value="Genomic_DNA"/>
</dbReference>
<feature type="compositionally biased region" description="Pro residues" evidence="1">
    <location>
        <begin position="296"/>
        <end position="310"/>
    </location>
</feature>
<keyword evidence="4" id="KW-1185">Reference proteome</keyword>
<name>A0ABX2EF59_9BURK</name>
<evidence type="ECO:0000259" key="2">
    <source>
        <dbReference type="Pfam" id="PF14326"/>
    </source>
</evidence>
<evidence type="ECO:0000313" key="4">
    <source>
        <dbReference type="Proteomes" id="UP000737171"/>
    </source>
</evidence>
<protein>
    <submittedName>
        <fullName evidence="3">DUF4384 domain-containing protein</fullName>
    </submittedName>
</protein>
<reference evidence="3 4" key="1">
    <citation type="submission" date="2020-05" db="EMBL/GenBank/DDBJ databases">
        <title>Aquincola sp. isolate from soil.</title>
        <authorList>
            <person name="Han J."/>
            <person name="Kim D.-U."/>
        </authorList>
    </citation>
    <scope>NUCLEOTIDE SEQUENCE [LARGE SCALE GENOMIC DNA]</scope>
    <source>
        <strain evidence="3 4">S2</strain>
    </source>
</reference>
<organism evidence="3 4">
    <name type="scientific">Pseudaquabacterium terrae</name>
    <dbReference type="NCBI Taxonomy" id="2732868"/>
    <lineage>
        <taxon>Bacteria</taxon>
        <taxon>Pseudomonadati</taxon>
        <taxon>Pseudomonadota</taxon>
        <taxon>Betaproteobacteria</taxon>
        <taxon>Burkholderiales</taxon>
        <taxon>Sphaerotilaceae</taxon>
        <taxon>Pseudaquabacterium</taxon>
    </lineage>
</organism>